<evidence type="ECO:0000256" key="1">
    <source>
        <dbReference type="ARBA" id="ARBA00005336"/>
    </source>
</evidence>
<dbReference type="InterPro" id="IPR036881">
    <property type="entry name" value="Glyco_hydro_3_C_sf"/>
</dbReference>
<dbReference type="Pfam" id="PF00933">
    <property type="entry name" value="Glyco_hydro_3"/>
    <property type="match status" value="1"/>
</dbReference>
<dbReference type="InterPro" id="IPR002772">
    <property type="entry name" value="Glyco_hydro_3_C"/>
</dbReference>
<dbReference type="Pfam" id="PF01915">
    <property type="entry name" value="Glyco_hydro_3_C"/>
    <property type="match status" value="1"/>
</dbReference>
<protein>
    <submittedName>
        <fullName evidence="5">Glycosyl hydrolase</fullName>
    </submittedName>
</protein>
<dbReference type="AlphaFoldDB" id="A0A329TL86"/>
<dbReference type="InterPro" id="IPR017853">
    <property type="entry name" value="GH"/>
</dbReference>
<comment type="similarity">
    <text evidence="1">Belongs to the glycosyl hydrolase 3 family.</text>
</comment>
<keyword evidence="3" id="KW-1133">Transmembrane helix</keyword>
<dbReference type="InterPro" id="IPR036962">
    <property type="entry name" value="Glyco_hydro_3_N_sf"/>
</dbReference>
<dbReference type="Gene3D" id="2.60.40.10">
    <property type="entry name" value="Immunoglobulins"/>
    <property type="match status" value="1"/>
</dbReference>
<feature type="domain" description="Fibronectin type III-like" evidence="4">
    <location>
        <begin position="445"/>
        <end position="523"/>
    </location>
</feature>
<dbReference type="SMART" id="SM01217">
    <property type="entry name" value="Fn3_like"/>
    <property type="match status" value="1"/>
</dbReference>
<dbReference type="InterPro" id="IPR026891">
    <property type="entry name" value="Fn3-like"/>
</dbReference>
<dbReference type="RefSeq" id="WP_112115292.1">
    <property type="nucleotide sequence ID" value="NZ_PRKZ01000003.1"/>
</dbReference>
<dbReference type="GO" id="GO:0005975">
    <property type="term" value="P:carbohydrate metabolic process"/>
    <property type="evidence" value="ECO:0007669"/>
    <property type="project" value="InterPro"/>
</dbReference>
<dbReference type="PRINTS" id="PR00133">
    <property type="entry name" value="GLHYDRLASE3"/>
</dbReference>
<dbReference type="Gene3D" id="3.40.50.1700">
    <property type="entry name" value="Glycoside hydrolase family 3 C-terminal domain"/>
    <property type="match status" value="1"/>
</dbReference>
<dbReference type="Gene3D" id="3.20.20.300">
    <property type="entry name" value="Glycoside hydrolase, family 3, N-terminal domain"/>
    <property type="match status" value="1"/>
</dbReference>
<evidence type="ECO:0000313" key="6">
    <source>
        <dbReference type="Proteomes" id="UP000251634"/>
    </source>
</evidence>
<evidence type="ECO:0000256" key="2">
    <source>
        <dbReference type="ARBA" id="ARBA00022801"/>
    </source>
</evidence>
<keyword evidence="3" id="KW-0812">Transmembrane</keyword>
<keyword evidence="3" id="KW-0472">Membrane</keyword>
<feature type="transmembrane region" description="Helical" evidence="3">
    <location>
        <begin position="958"/>
        <end position="979"/>
    </location>
</feature>
<accession>A0A329TL86</accession>
<gene>
    <name evidence="5" type="ORF">C4N25_05560</name>
</gene>
<organism evidence="5 6">
    <name type="scientific">Faecalibacterium prausnitzii</name>
    <dbReference type="NCBI Taxonomy" id="853"/>
    <lineage>
        <taxon>Bacteria</taxon>
        <taxon>Bacillati</taxon>
        <taxon>Bacillota</taxon>
        <taxon>Clostridia</taxon>
        <taxon>Eubacteriales</taxon>
        <taxon>Oscillospiraceae</taxon>
        <taxon>Faecalibacterium</taxon>
    </lineage>
</organism>
<keyword evidence="2 5" id="KW-0378">Hydrolase</keyword>
<dbReference type="PANTHER" id="PTHR42715">
    <property type="entry name" value="BETA-GLUCOSIDASE"/>
    <property type="match status" value="1"/>
</dbReference>
<sequence>MKNKKSKVGLWSALTAITAVLTIAAIVGNIIANQYATTINVALNASTYQIIHDSSNTEDTEYFKKGFASDEEREAYEAELCAQVEAEGAALLKNQNAALPLAQGAKVSLFGHGSVDLMYGGTGSGSVDTSKAPNFKQALESQGISVNETLWNLYSSDSMMSKYSRMTPASISDTLEANTQYAVNEAPWSALSSAESSFAEYGDAAIVVLSRSGGEGADLPSGENGTNDSWISGQEGDGNYLALSAEELELLQNLKALKDNGTFKSIIVLLNSSNAIELDFLNPEICGEDYGIDAAMWIGDVGQTGINGVAQLLSGAVTPSGSLVDTYLYDNMANPAMYNFYTQAYPNAAEYNLLTEGADVQGMYSVYQEGIYLGYRYFETRYEDVVMGTANAGDYDWAKTVAYPFGYGDSYTDFTYSNFNVTESDDAFDISLTVTNSGKTYSGKETVQVYFQSPYTDYDKANGIEKAAVELAGFAKTDVLAPGASETVNITVKKSELRTYDANKAKTYIVDAGDYYFTVGTDSHNALNNILAAKGYTVENTNGRMTADGDASLVYTWNNPALDTTTYAVSANGTAITNLFDESDPNKSSDAPGSVTWMSRSDWTGTIPTAPAQLTANETLAADLAFTQYDGSLADSVEMPTLGAKNGLTLASMIGKDFDDPEWNTLLDQLTYDEMVNTITLGFHNTAAAASIGKTATKDENGPQGLTAALTGGASAMCYTSEDVMAATFNVDLINDVGRCIGEDCLAMGYSGLYGPGINMHRTAYSGRNFEYYAEDPFIAGTICAAEVQGIQSKGVYVYLKHVALNDSETSRRGVNTWLNEQTAREIYLEVADKAITDGGAWDVMTGFNRWGATWCGANQNLLTGFLREELGMRGMCITDFSGSSQYMDLVDGLIAGSDIWDSPMPKIHTTKAANYENDAYIVTQMRDAMHHILYTVVNSNAMNGWASTDTLKTVTPWWQTAIYALIAVLAVLTVLCAWQLSKALKAKKSAVNTAPAADQQ</sequence>
<dbReference type="SUPFAM" id="SSF52279">
    <property type="entry name" value="Beta-D-glucan exohydrolase, C-terminal domain"/>
    <property type="match status" value="1"/>
</dbReference>
<dbReference type="EMBL" id="PRKZ01000003">
    <property type="protein sequence ID" value="RAW50467.1"/>
    <property type="molecule type" value="Genomic_DNA"/>
</dbReference>
<proteinExistence type="inferred from homology"/>
<name>A0A329TL86_9FIRM</name>
<dbReference type="Proteomes" id="UP000251634">
    <property type="component" value="Unassembled WGS sequence"/>
</dbReference>
<comment type="caution">
    <text evidence="5">The sequence shown here is derived from an EMBL/GenBank/DDBJ whole genome shotgun (WGS) entry which is preliminary data.</text>
</comment>
<dbReference type="GO" id="GO:0004553">
    <property type="term" value="F:hydrolase activity, hydrolyzing O-glycosyl compounds"/>
    <property type="evidence" value="ECO:0007669"/>
    <property type="project" value="InterPro"/>
</dbReference>
<dbReference type="Pfam" id="PF14310">
    <property type="entry name" value="Fn3-like"/>
    <property type="match status" value="1"/>
</dbReference>
<dbReference type="InterPro" id="IPR001764">
    <property type="entry name" value="Glyco_hydro_3_N"/>
</dbReference>
<dbReference type="PANTHER" id="PTHR42715:SF10">
    <property type="entry name" value="BETA-GLUCOSIDASE"/>
    <property type="match status" value="1"/>
</dbReference>
<dbReference type="InterPro" id="IPR050288">
    <property type="entry name" value="Cellulose_deg_GH3"/>
</dbReference>
<evidence type="ECO:0000256" key="3">
    <source>
        <dbReference type="SAM" id="Phobius"/>
    </source>
</evidence>
<dbReference type="SUPFAM" id="SSF51445">
    <property type="entry name" value="(Trans)glycosidases"/>
    <property type="match status" value="1"/>
</dbReference>
<dbReference type="InterPro" id="IPR013783">
    <property type="entry name" value="Ig-like_fold"/>
</dbReference>
<evidence type="ECO:0000313" key="5">
    <source>
        <dbReference type="EMBL" id="RAW50467.1"/>
    </source>
</evidence>
<evidence type="ECO:0000259" key="4">
    <source>
        <dbReference type="SMART" id="SM01217"/>
    </source>
</evidence>
<reference evidence="5 6" key="1">
    <citation type="submission" date="2018-02" db="EMBL/GenBank/DDBJ databases">
        <title>Complete genome sequencing of Faecalibacterium prausnitzii strains isolated from the human gut.</title>
        <authorList>
            <person name="Fitzgerald B.C."/>
            <person name="Shkoporov A.N."/>
            <person name="Ross P.R."/>
            <person name="Hill C."/>
        </authorList>
    </citation>
    <scope>NUCLEOTIDE SEQUENCE [LARGE SCALE GENOMIC DNA]</scope>
    <source>
        <strain evidence="5 6">APC942/8-14-2</strain>
    </source>
</reference>